<dbReference type="RefSeq" id="WP_250922857.1">
    <property type="nucleotide sequence ID" value="NZ_JAMQAW010000041.1"/>
</dbReference>
<evidence type="ECO:0000259" key="2">
    <source>
        <dbReference type="PROSITE" id="PS51664"/>
    </source>
</evidence>
<proteinExistence type="predicted"/>
<accession>A0ABT0UZF0</accession>
<dbReference type="Gene3D" id="3.30.1330.230">
    <property type="match status" value="1"/>
</dbReference>
<organism evidence="3 4">
    <name type="scientific">Streptomyces albipurpureus</name>
    <dbReference type="NCBI Taxonomy" id="2897419"/>
    <lineage>
        <taxon>Bacteria</taxon>
        <taxon>Bacillati</taxon>
        <taxon>Actinomycetota</taxon>
        <taxon>Actinomycetes</taxon>
        <taxon>Kitasatosporales</taxon>
        <taxon>Streptomycetaceae</taxon>
        <taxon>Streptomyces</taxon>
    </lineage>
</organism>
<evidence type="ECO:0000313" key="4">
    <source>
        <dbReference type="Proteomes" id="UP001431429"/>
    </source>
</evidence>
<evidence type="ECO:0000313" key="3">
    <source>
        <dbReference type="EMBL" id="MCM2392531.1"/>
    </source>
</evidence>
<reference evidence="3" key="1">
    <citation type="submission" date="2022-06" db="EMBL/GenBank/DDBJ databases">
        <title>Genome public.</title>
        <authorList>
            <person name="Sun Q."/>
        </authorList>
    </citation>
    <scope>NUCLEOTIDE SEQUENCE</scope>
    <source>
        <strain evidence="3">CWNU-1</strain>
    </source>
</reference>
<dbReference type="Proteomes" id="UP001431429">
    <property type="component" value="Unassembled WGS sequence"/>
</dbReference>
<comment type="caution">
    <text evidence="3">The sequence shown here is derived from an EMBL/GenBank/DDBJ whole genome shotgun (WGS) entry which is preliminary data.</text>
</comment>
<dbReference type="PROSITE" id="PS51664">
    <property type="entry name" value="YCAO"/>
    <property type="match status" value="1"/>
</dbReference>
<feature type="compositionally biased region" description="Pro residues" evidence="1">
    <location>
        <begin position="371"/>
        <end position="381"/>
    </location>
</feature>
<feature type="compositionally biased region" description="Basic and acidic residues" evidence="1">
    <location>
        <begin position="312"/>
        <end position="362"/>
    </location>
</feature>
<sequence>MTAWAPQVFAPYQDHPDVLIARVAARSAAFGGTSAAGGAPVLVGSAAGHQRERVVTGARGELLERLGNVMAGREAETAAETVGTSRELRRRGIPVLEPEVRPDARRLWVRGRTTLGADVFVPAGSVFLHHRPPAECEALPSAGSTGVAANPDLTAAARHAAWEVLERDLVRRSWYGLQPRPPVPLTAEVPTPLADVIEARELMATAFSVPAPAGTVCAVVCLHRPDGTGQAFGARCGPGDDISALVETAAYEALMVRWSMTTPVARRTWEQWRGTSPPTTAVQHALWAYHRQDSLRLWGVPVGRLGPAATADEAHTGPEQSRARPEHSPVRLEQSSVRRERPEQREQSEQPEERRRRLKQSEEGFEASPPSAGPGPPPEAQPAPARDPLTVLADHTGHQVILVETTAKPAREAGVRVVRVLSPGALPLPSRTDSGHPHPFG</sequence>
<dbReference type="EMBL" id="JAMQAW010000041">
    <property type="protein sequence ID" value="MCM2392531.1"/>
    <property type="molecule type" value="Genomic_DNA"/>
</dbReference>
<protein>
    <submittedName>
        <fullName evidence="3">YcaO-like family protein</fullName>
    </submittedName>
</protein>
<name>A0ABT0UZF0_9ACTN</name>
<keyword evidence="4" id="KW-1185">Reference proteome</keyword>
<gene>
    <name evidence="3" type="ORF">NBG84_30325</name>
</gene>
<dbReference type="InterPro" id="IPR003776">
    <property type="entry name" value="YcaO-like_dom"/>
</dbReference>
<feature type="domain" description="YcaO" evidence="2">
    <location>
        <begin position="44"/>
        <end position="441"/>
    </location>
</feature>
<feature type="region of interest" description="Disordered" evidence="1">
    <location>
        <begin position="308"/>
        <end position="386"/>
    </location>
</feature>
<dbReference type="Pfam" id="PF02624">
    <property type="entry name" value="YcaO"/>
    <property type="match status" value="1"/>
</dbReference>
<evidence type="ECO:0000256" key="1">
    <source>
        <dbReference type="SAM" id="MobiDB-lite"/>
    </source>
</evidence>